<dbReference type="AlphaFoldDB" id="A0A5S6R694"/>
<sequence length="199" mass="22769">MGIMDSQLHAAQLCCLFVAQRTKDAMASELCCSVLCTPENSTFWDWLHSQKLFMEQYRFHSRALKEGETAATNYVHCPVSRRFSKLLSQTIRAGDNNYQVLPLYPSSFKKKNWGTPEGHKRRRHRSANILCILKSSPSPKPLVLYFGQEIRDVPINHRFDSCSKANPLCTACFPCVAWWNLLLSKCSEPDAVPQHLFQC</sequence>
<dbReference type="Proteomes" id="UP000046395">
    <property type="component" value="Unassembled WGS sequence"/>
</dbReference>
<dbReference type="WBParaSite" id="TMUE_3000014854.1">
    <property type="protein sequence ID" value="TMUE_3000014854.1"/>
    <property type="gene ID" value="WBGene00302361"/>
</dbReference>
<accession>A0A5S6R694</accession>
<evidence type="ECO:0000313" key="2">
    <source>
        <dbReference type="WBParaSite" id="TMUE_3000014854.1"/>
    </source>
</evidence>
<reference evidence="2" key="1">
    <citation type="submission" date="2019-12" db="UniProtKB">
        <authorList>
            <consortium name="WormBaseParasite"/>
        </authorList>
    </citation>
    <scope>IDENTIFICATION</scope>
</reference>
<name>A0A5S6R694_TRIMR</name>
<proteinExistence type="predicted"/>
<protein>
    <submittedName>
        <fullName evidence="2">Uncharacterized protein</fullName>
    </submittedName>
</protein>
<keyword evidence="1" id="KW-1185">Reference proteome</keyword>
<evidence type="ECO:0000313" key="1">
    <source>
        <dbReference type="Proteomes" id="UP000046395"/>
    </source>
</evidence>
<organism evidence="1 2">
    <name type="scientific">Trichuris muris</name>
    <name type="common">Mouse whipworm</name>
    <dbReference type="NCBI Taxonomy" id="70415"/>
    <lineage>
        <taxon>Eukaryota</taxon>
        <taxon>Metazoa</taxon>
        <taxon>Ecdysozoa</taxon>
        <taxon>Nematoda</taxon>
        <taxon>Enoplea</taxon>
        <taxon>Dorylaimia</taxon>
        <taxon>Trichinellida</taxon>
        <taxon>Trichuridae</taxon>
        <taxon>Trichuris</taxon>
    </lineage>
</organism>